<comment type="caution">
    <text evidence="2">The sequence shown here is derived from an EMBL/GenBank/DDBJ whole genome shotgun (WGS) entry which is preliminary data.</text>
</comment>
<dbReference type="Gene3D" id="1.20.1280.290">
    <property type="match status" value="1"/>
</dbReference>
<dbReference type="InterPro" id="IPR004316">
    <property type="entry name" value="SWEET_rpt"/>
</dbReference>
<dbReference type="Pfam" id="PF03083">
    <property type="entry name" value="MtN3_slv"/>
    <property type="match status" value="1"/>
</dbReference>
<dbReference type="Proteomes" id="UP000183080">
    <property type="component" value="Unassembled WGS sequence"/>
</dbReference>
<name>A0A1J5U8Z3_9ARCH</name>
<accession>A0A1J5U8Z3</accession>
<evidence type="ECO:0000256" key="1">
    <source>
        <dbReference type="SAM" id="Phobius"/>
    </source>
</evidence>
<keyword evidence="1" id="KW-0812">Transmembrane</keyword>
<organism evidence="2 3">
    <name type="scientific">Marine Group III euryarchaeote CG-Epi1</name>
    <dbReference type="NCBI Taxonomy" id="1888995"/>
    <lineage>
        <taxon>Archaea</taxon>
        <taxon>Methanobacteriati</taxon>
        <taxon>Thermoplasmatota</taxon>
        <taxon>Thermoplasmata</taxon>
        <taxon>Candidatus Thermoprofundales</taxon>
    </lineage>
</organism>
<feature type="transmembrane region" description="Helical" evidence="1">
    <location>
        <begin position="59"/>
        <end position="81"/>
    </location>
</feature>
<dbReference type="AlphaFoldDB" id="A0A1J5U8Z3"/>
<evidence type="ECO:0008006" key="4">
    <source>
        <dbReference type="Google" id="ProtNLM"/>
    </source>
</evidence>
<evidence type="ECO:0000313" key="2">
    <source>
        <dbReference type="EMBL" id="OIR20750.1"/>
    </source>
</evidence>
<dbReference type="GO" id="GO:0016020">
    <property type="term" value="C:membrane"/>
    <property type="evidence" value="ECO:0007669"/>
    <property type="project" value="InterPro"/>
</dbReference>
<feature type="transmembrane region" description="Helical" evidence="1">
    <location>
        <begin position="35"/>
        <end position="53"/>
    </location>
</feature>
<dbReference type="EMBL" id="MIZA01000008">
    <property type="protein sequence ID" value="OIR20750.1"/>
    <property type="molecule type" value="Genomic_DNA"/>
</dbReference>
<keyword evidence="1" id="KW-0472">Membrane</keyword>
<gene>
    <name evidence="2" type="ORF">BD935_04495</name>
</gene>
<keyword evidence="1" id="KW-1133">Transmembrane helix</keyword>
<reference evidence="2 3" key="1">
    <citation type="submission" date="2016-08" db="EMBL/GenBank/DDBJ databases">
        <title>New Insights into Marine Group III Euryarchaeota, from dark to light.</title>
        <authorList>
            <person name="Haro-Moreno J.M."/>
            <person name="Rodriguez-Valera F."/>
            <person name="Lopez-Garcia P."/>
            <person name="Moreira D."/>
            <person name="Martin-Cuadrado A.B."/>
        </authorList>
    </citation>
    <scope>NUCLEOTIDE SEQUENCE [LARGE SCALE GENOMIC DNA]</scope>
    <source>
        <strain evidence="2">CG-Epi1</strain>
    </source>
</reference>
<feature type="transmembrane region" description="Helical" evidence="1">
    <location>
        <begin position="6"/>
        <end position="23"/>
    </location>
</feature>
<proteinExistence type="predicted"/>
<sequence length="86" mass="9366">MDWVEGIGLFAGFLGVSGWYPQLKRVWIDGRADGISVPTFVVICISLTLWLIYGVLKNSIAIIVANVLALLMIGSVAIGAYRIQNQ</sequence>
<evidence type="ECO:0000313" key="3">
    <source>
        <dbReference type="Proteomes" id="UP000183080"/>
    </source>
</evidence>
<protein>
    <recommendedName>
        <fullName evidence="4">Cystinosin</fullName>
    </recommendedName>
</protein>